<dbReference type="AlphaFoldDB" id="A0A1B4V0T6"/>
<evidence type="ECO:0000256" key="4">
    <source>
        <dbReference type="SAM" id="SignalP"/>
    </source>
</evidence>
<dbReference type="GO" id="GO:0009055">
    <property type="term" value="F:electron transfer activity"/>
    <property type="evidence" value="ECO:0007669"/>
    <property type="project" value="InterPro"/>
</dbReference>
<dbReference type="SUPFAM" id="SSF46626">
    <property type="entry name" value="Cytochrome c"/>
    <property type="match status" value="1"/>
</dbReference>
<dbReference type="Pfam" id="PF13442">
    <property type="entry name" value="Cytochrome_CBB3"/>
    <property type="match status" value="1"/>
</dbReference>
<dbReference type="KEGG" id="sva:SVA_0351"/>
<keyword evidence="2" id="KW-0479">Metal-binding</keyword>
<organism evidence="6 7">
    <name type="scientific">Sulfurifustis variabilis</name>
    <dbReference type="NCBI Taxonomy" id="1675686"/>
    <lineage>
        <taxon>Bacteria</taxon>
        <taxon>Pseudomonadati</taxon>
        <taxon>Pseudomonadota</taxon>
        <taxon>Gammaproteobacteria</taxon>
        <taxon>Acidiferrobacterales</taxon>
        <taxon>Acidiferrobacteraceae</taxon>
        <taxon>Sulfurifustis</taxon>
    </lineage>
</organism>
<dbReference type="OrthoDB" id="8689082at2"/>
<evidence type="ECO:0000313" key="7">
    <source>
        <dbReference type="Proteomes" id="UP000218899"/>
    </source>
</evidence>
<feature type="domain" description="Cytochrome c" evidence="5">
    <location>
        <begin position="32"/>
        <end position="101"/>
    </location>
</feature>
<dbReference type="Proteomes" id="UP000218899">
    <property type="component" value="Chromosome"/>
</dbReference>
<keyword evidence="1" id="KW-0349">Heme</keyword>
<dbReference type="GO" id="GO:0020037">
    <property type="term" value="F:heme binding"/>
    <property type="evidence" value="ECO:0007669"/>
    <property type="project" value="InterPro"/>
</dbReference>
<proteinExistence type="predicted"/>
<accession>A0A1B4V0T6</accession>
<keyword evidence="7" id="KW-1185">Reference proteome</keyword>
<evidence type="ECO:0000256" key="3">
    <source>
        <dbReference type="ARBA" id="ARBA00023004"/>
    </source>
</evidence>
<sequence length="112" mass="11953">MHRAGRQTIIGLFTLLGMAAGQAAAEIPAARQAELRYLLVQDCGSCHGLTFKGGLGSPLTPEALAGKDPRALRDTILNGLPGTAMPPWRPFVTPEEAAWMVRVLIEGQPHAR</sequence>
<dbReference type="Gene3D" id="1.10.760.10">
    <property type="entry name" value="Cytochrome c-like domain"/>
    <property type="match status" value="1"/>
</dbReference>
<gene>
    <name evidence="6" type="ORF">SVA_0351</name>
</gene>
<name>A0A1B4V0T6_9GAMM</name>
<protein>
    <submittedName>
        <fullName evidence="6">Cytochrome C</fullName>
    </submittedName>
</protein>
<feature type="chain" id="PRO_5008571100" evidence="4">
    <location>
        <begin position="26"/>
        <end position="112"/>
    </location>
</feature>
<dbReference type="EMBL" id="AP014936">
    <property type="protein sequence ID" value="BAU46933.1"/>
    <property type="molecule type" value="Genomic_DNA"/>
</dbReference>
<dbReference type="RefSeq" id="WP_096457905.1">
    <property type="nucleotide sequence ID" value="NZ_AP014936.1"/>
</dbReference>
<reference evidence="6 7" key="1">
    <citation type="submission" date="2015-08" db="EMBL/GenBank/DDBJ databases">
        <title>Complete genome sequence of Sulfurifustis variabilis.</title>
        <authorList>
            <person name="Miura A."/>
            <person name="Kojima H."/>
            <person name="Fukui M."/>
        </authorList>
    </citation>
    <scope>NUCLEOTIDE SEQUENCE [LARGE SCALE GENOMIC DNA]</scope>
    <source>
        <strain evidence="7">skN76</strain>
    </source>
</reference>
<keyword evidence="3" id="KW-0408">Iron</keyword>
<evidence type="ECO:0000256" key="2">
    <source>
        <dbReference type="ARBA" id="ARBA00022723"/>
    </source>
</evidence>
<evidence type="ECO:0000313" key="6">
    <source>
        <dbReference type="EMBL" id="BAU46933.1"/>
    </source>
</evidence>
<dbReference type="GO" id="GO:0046872">
    <property type="term" value="F:metal ion binding"/>
    <property type="evidence" value="ECO:0007669"/>
    <property type="project" value="UniProtKB-KW"/>
</dbReference>
<dbReference type="InterPro" id="IPR009056">
    <property type="entry name" value="Cyt_c-like_dom"/>
</dbReference>
<keyword evidence="4" id="KW-0732">Signal</keyword>
<feature type="signal peptide" evidence="4">
    <location>
        <begin position="1"/>
        <end position="25"/>
    </location>
</feature>
<evidence type="ECO:0000259" key="5">
    <source>
        <dbReference type="Pfam" id="PF13442"/>
    </source>
</evidence>
<dbReference type="InterPro" id="IPR036909">
    <property type="entry name" value="Cyt_c-like_dom_sf"/>
</dbReference>
<evidence type="ECO:0000256" key="1">
    <source>
        <dbReference type="ARBA" id="ARBA00022617"/>
    </source>
</evidence>